<dbReference type="PANTHER" id="PTHR13914">
    <property type="entry name" value="PROLINE OXIDASE"/>
    <property type="match status" value="1"/>
</dbReference>
<dbReference type="PANTHER" id="PTHR13914:SF0">
    <property type="entry name" value="PROLINE DEHYDROGENASE 1, MITOCHONDRIAL"/>
    <property type="match status" value="1"/>
</dbReference>
<comment type="caution">
    <text evidence="3">The sequence shown here is derived from an EMBL/GenBank/DDBJ whole genome shotgun (WGS) entry which is preliminary data.</text>
</comment>
<reference evidence="4" key="1">
    <citation type="journal article" date="2019" name="Int. J. Syst. Evol. Microbiol.">
        <title>The Global Catalogue of Microorganisms (GCM) 10K type strain sequencing project: providing services to taxonomists for standard genome sequencing and annotation.</title>
        <authorList>
            <consortium name="The Broad Institute Genomics Platform"/>
            <consortium name="The Broad Institute Genome Sequencing Center for Infectious Disease"/>
            <person name="Wu L."/>
            <person name="Ma J."/>
        </authorList>
    </citation>
    <scope>NUCLEOTIDE SEQUENCE [LARGE SCALE GENOMIC DNA]</scope>
    <source>
        <strain evidence="4">JCM 17525</strain>
    </source>
</reference>
<dbReference type="EMBL" id="BAABBI010000003">
    <property type="protein sequence ID" value="GAA3788223.1"/>
    <property type="molecule type" value="Genomic_DNA"/>
</dbReference>
<evidence type="ECO:0000313" key="4">
    <source>
        <dbReference type="Proteomes" id="UP001501456"/>
    </source>
</evidence>
<accession>A0ABP7HB58</accession>
<dbReference type="RefSeq" id="WP_344730349.1">
    <property type="nucleotide sequence ID" value="NZ_BAABBI010000003.1"/>
</dbReference>
<dbReference type="Proteomes" id="UP001501456">
    <property type="component" value="Unassembled WGS sequence"/>
</dbReference>
<keyword evidence="1" id="KW-0560">Oxidoreductase</keyword>
<protein>
    <submittedName>
        <fullName evidence="3">Proline dehydrogenase family protein</fullName>
    </submittedName>
</protein>
<organism evidence="3 4">
    <name type="scientific">Corallibacter vietnamensis</name>
    <dbReference type="NCBI Taxonomy" id="904130"/>
    <lineage>
        <taxon>Bacteria</taxon>
        <taxon>Pseudomonadati</taxon>
        <taxon>Bacteroidota</taxon>
        <taxon>Flavobacteriia</taxon>
        <taxon>Flavobacteriales</taxon>
        <taxon>Flavobacteriaceae</taxon>
        <taxon>Corallibacter</taxon>
    </lineage>
</organism>
<evidence type="ECO:0000313" key="3">
    <source>
        <dbReference type="EMBL" id="GAA3788223.1"/>
    </source>
</evidence>
<sequence>MREDKIFNNTEIAFELKSDSQLERAHFLFKMISIEPLVRIGTAVTNFALKAHLPVEGLIRSTVFDHFCGGVNEDDCLDIIDKMYTKGVSSVLDFSVEGKETETSFDDAMEKILKIINFSAEKDAMPIVVFKPTGFGRFYLYQKKGEGKPFTNAESEEWNRVVARFDAVCKLAKERDVEVLIDAEESWMQDAADELVTQMMQKYNTEKPIVYNTLQMYRHDRLDFLKSQHALAKQSGFYLGYKVVRGAYMEKEHDRAREKGYDTPICESKKATDDNFNAAIRYMLDHLDDMSLFAGTHNEESTYLVMDLMKQKEVAIKDNRVWFGQLFGMSDNISFNLAHLGYNVAKYVPFGPVKDVMPYLIRRAEENTSVAGQTGRELMLIKKEKERRKQVASS</sequence>
<dbReference type="Gene3D" id="3.20.20.220">
    <property type="match status" value="1"/>
</dbReference>
<dbReference type="InterPro" id="IPR015659">
    <property type="entry name" value="Proline_oxidase"/>
</dbReference>
<evidence type="ECO:0000259" key="2">
    <source>
        <dbReference type="Pfam" id="PF01619"/>
    </source>
</evidence>
<proteinExistence type="predicted"/>
<dbReference type="Pfam" id="PF01619">
    <property type="entry name" value="Pro_dh"/>
    <property type="match status" value="1"/>
</dbReference>
<feature type="domain" description="Proline dehydrogenase" evidence="2">
    <location>
        <begin position="78"/>
        <end position="374"/>
    </location>
</feature>
<dbReference type="SUPFAM" id="SSF51730">
    <property type="entry name" value="FAD-linked oxidoreductase"/>
    <property type="match status" value="1"/>
</dbReference>
<name>A0ABP7HB58_9FLAO</name>
<dbReference type="InterPro" id="IPR029041">
    <property type="entry name" value="FAD-linked_oxidoreductase-like"/>
</dbReference>
<dbReference type="InterPro" id="IPR002872">
    <property type="entry name" value="Proline_DH_dom"/>
</dbReference>
<evidence type="ECO:0000256" key="1">
    <source>
        <dbReference type="ARBA" id="ARBA00023002"/>
    </source>
</evidence>
<gene>
    <name evidence="3" type="ORF">GCM10022271_21020</name>
</gene>
<keyword evidence="4" id="KW-1185">Reference proteome</keyword>